<reference evidence="1 2" key="1">
    <citation type="journal article" date="2016" name="Nat. Commun.">
        <title>Thousands of microbial genomes shed light on interconnected biogeochemical processes in an aquifer system.</title>
        <authorList>
            <person name="Anantharaman K."/>
            <person name="Brown C.T."/>
            <person name="Hug L.A."/>
            <person name="Sharon I."/>
            <person name="Castelle C.J."/>
            <person name="Probst A.J."/>
            <person name="Thomas B.C."/>
            <person name="Singh A."/>
            <person name="Wilkins M.J."/>
            <person name="Karaoz U."/>
            <person name="Brodie E.L."/>
            <person name="Williams K.H."/>
            <person name="Hubbard S.S."/>
            <person name="Banfield J.F."/>
        </authorList>
    </citation>
    <scope>NUCLEOTIDE SEQUENCE [LARGE SCALE GENOMIC DNA]</scope>
</reference>
<proteinExistence type="predicted"/>
<dbReference type="EMBL" id="MGAF01000011">
    <property type="protein sequence ID" value="OGK42086.1"/>
    <property type="molecule type" value="Genomic_DNA"/>
</dbReference>
<gene>
    <name evidence="1" type="ORF">A3A74_04930</name>
</gene>
<dbReference type="Proteomes" id="UP000179270">
    <property type="component" value="Unassembled WGS sequence"/>
</dbReference>
<comment type="caution">
    <text evidence="1">The sequence shown here is derived from an EMBL/GenBank/DDBJ whole genome shotgun (WGS) entry which is preliminary data.</text>
</comment>
<accession>A0A1F7IFE1</accession>
<sequence length="59" mass="7005">MLTKADILEYQGIYFKVFGQEISYEEALEQSSRLFNFFKIICKPEADQVNSQTENYEKE</sequence>
<evidence type="ECO:0000313" key="2">
    <source>
        <dbReference type="Proteomes" id="UP000179270"/>
    </source>
</evidence>
<name>A0A1F7IFE1_9BACT</name>
<dbReference type="STRING" id="1802055.A3A74_04930"/>
<protein>
    <submittedName>
        <fullName evidence="1">Uncharacterized protein</fullName>
    </submittedName>
</protein>
<evidence type="ECO:0000313" key="1">
    <source>
        <dbReference type="EMBL" id="OGK42086.1"/>
    </source>
</evidence>
<organism evidence="1 2">
    <name type="scientific">Candidatus Roizmanbacteria bacterium RIFCSPLOWO2_01_FULL_35_13</name>
    <dbReference type="NCBI Taxonomy" id="1802055"/>
    <lineage>
        <taxon>Bacteria</taxon>
        <taxon>Candidatus Roizmaniibacteriota</taxon>
    </lineage>
</organism>
<dbReference type="AlphaFoldDB" id="A0A1F7IFE1"/>